<dbReference type="InterPro" id="IPR012858">
    <property type="entry name" value="DC_STAMP-like"/>
</dbReference>
<keyword evidence="3 7" id="KW-0479">Metal-binding</keyword>
<dbReference type="AlphaFoldDB" id="A0A336LKT0"/>
<dbReference type="GO" id="GO:0008270">
    <property type="term" value="F:zinc ion binding"/>
    <property type="evidence" value="ECO:0007669"/>
    <property type="project" value="UniProtKB-KW"/>
</dbReference>
<accession>A0A336LKT0</accession>
<dbReference type="InterPro" id="IPR058842">
    <property type="entry name" value="DCST1_C"/>
</dbReference>
<dbReference type="VEuPathDB" id="VectorBase:CSON010123"/>
<keyword evidence="4" id="KW-0862">Zinc</keyword>
<name>A0A336LKT0_CULSO</name>
<keyword evidence="2" id="KW-0812">Transmembrane</keyword>
<dbReference type="PANTHER" id="PTHR21041">
    <property type="entry name" value="DENDRITIC CELL-SPECIFIC TRANSMEMBRANE PROTEIN"/>
    <property type="match status" value="1"/>
</dbReference>
<evidence type="ECO:0000256" key="2">
    <source>
        <dbReference type="ARBA" id="ARBA00022692"/>
    </source>
</evidence>
<dbReference type="InterPro" id="IPR001841">
    <property type="entry name" value="Znf_RING"/>
</dbReference>
<dbReference type="PANTHER" id="PTHR21041:SF9">
    <property type="entry name" value="DENDRITIC CELL-SPECIFIC TRANSMEMBRANE PROTEIN-LIKE DOMAIN-CONTAINING PROTEIN"/>
    <property type="match status" value="1"/>
</dbReference>
<keyword evidence="6" id="KW-0472">Membrane</keyword>
<organism evidence="9">
    <name type="scientific">Culicoides sonorensis</name>
    <name type="common">Biting midge</name>
    <dbReference type="NCBI Taxonomy" id="179676"/>
    <lineage>
        <taxon>Eukaryota</taxon>
        <taxon>Metazoa</taxon>
        <taxon>Ecdysozoa</taxon>
        <taxon>Arthropoda</taxon>
        <taxon>Hexapoda</taxon>
        <taxon>Insecta</taxon>
        <taxon>Pterygota</taxon>
        <taxon>Neoptera</taxon>
        <taxon>Endopterygota</taxon>
        <taxon>Diptera</taxon>
        <taxon>Nematocera</taxon>
        <taxon>Chironomoidea</taxon>
        <taxon>Ceratopogonidae</taxon>
        <taxon>Ceratopogoninae</taxon>
        <taxon>Culicoides</taxon>
        <taxon>Monoculicoides</taxon>
    </lineage>
</organism>
<evidence type="ECO:0000256" key="6">
    <source>
        <dbReference type="ARBA" id="ARBA00023136"/>
    </source>
</evidence>
<evidence type="ECO:0000313" key="9">
    <source>
        <dbReference type="EMBL" id="SSX18576.1"/>
    </source>
</evidence>
<keyword evidence="3 7" id="KW-0863">Zinc-finger</keyword>
<evidence type="ECO:0000256" key="5">
    <source>
        <dbReference type="ARBA" id="ARBA00022989"/>
    </source>
</evidence>
<gene>
    <name evidence="9" type="primary">CSON010123</name>
</gene>
<protein>
    <submittedName>
        <fullName evidence="9">CSON010123 protein</fullName>
    </submittedName>
</protein>
<evidence type="ECO:0000256" key="1">
    <source>
        <dbReference type="ARBA" id="ARBA00004141"/>
    </source>
</evidence>
<dbReference type="EMBL" id="UFQT01000040">
    <property type="protein sequence ID" value="SSX18576.1"/>
    <property type="molecule type" value="Genomic_DNA"/>
</dbReference>
<keyword evidence="5" id="KW-1133">Transmembrane helix</keyword>
<dbReference type="SUPFAM" id="SSF57850">
    <property type="entry name" value="RING/U-box"/>
    <property type="match status" value="1"/>
</dbReference>
<evidence type="ECO:0000256" key="4">
    <source>
        <dbReference type="ARBA" id="ARBA00022833"/>
    </source>
</evidence>
<dbReference type="OMA" id="CRPCWRD"/>
<proteinExistence type="predicted"/>
<evidence type="ECO:0000256" key="3">
    <source>
        <dbReference type="ARBA" id="ARBA00022771"/>
    </source>
</evidence>
<dbReference type="PROSITE" id="PS50089">
    <property type="entry name" value="ZF_RING_2"/>
    <property type="match status" value="1"/>
</dbReference>
<comment type="subcellular location">
    <subcellularLocation>
        <location evidence="1">Membrane</location>
        <topology evidence="1">Multi-pass membrane protein</topology>
    </subcellularLocation>
</comment>
<reference evidence="9" key="1">
    <citation type="submission" date="2018-07" db="EMBL/GenBank/DDBJ databases">
        <authorList>
            <person name="Quirk P.G."/>
            <person name="Krulwich T.A."/>
        </authorList>
    </citation>
    <scope>NUCLEOTIDE SEQUENCE</scope>
</reference>
<dbReference type="InterPro" id="IPR051856">
    <property type="entry name" value="CSR-E3_Ligase_Protein"/>
</dbReference>
<dbReference type="GO" id="GO:0016020">
    <property type="term" value="C:membrane"/>
    <property type="evidence" value="ECO:0007669"/>
    <property type="project" value="UniProtKB-SubCell"/>
</dbReference>
<evidence type="ECO:0000256" key="7">
    <source>
        <dbReference type="PROSITE-ProRule" id="PRU00175"/>
    </source>
</evidence>
<sequence length="262" mass="30686">MLSLSTVQILATLAIDHSLYSLLAQIRYHGRKIKPISSSNTIHFHVHGSGILAEMFQGMGNAMNPMTKSYAIDTVACLPNPIEPNYELYQKICSIIGIVWVLLLLEPYGLRIRQKILEYYYPKRAEERAIWLYNEIMNKRRLFVKMARRKARKKYLKDKAGTQGYNMRIIEIWKKILKFFSLIKYKCKLCGDTFTNYSMLTDCIQSKCNGRYCFDCFDQLKGTCPLCMDPVTYGDMSDYSEEWGSTDEEDFHVERYLKYKIK</sequence>
<dbReference type="Pfam" id="PF07782">
    <property type="entry name" value="DC_STAMP"/>
    <property type="match status" value="1"/>
</dbReference>
<feature type="domain" description="RING-type" evidence="8">
    <location>
        <begin position="187"/>
        <end position="227"/>
    </location>
</feature>
<evidence type="ECO:0000259" key="8">
    <source>
        <dbReference type="PROSITE" id="PS50089"/>
    </source>
</evidence>
<dbReference type="Pfam" id="PF26037">
    <property type="entry name" value="zf-RING_DCST1_C"/>
    <property type="match status" value="1"/>
</dbReference>